<dbReference type="EMBL" id="MT144493">
    <property type="protein sequence ID" value="QJA54287.1"/>
    <property type="molecule type" value="Genomic_DNA"/>
</dbReference>
<proteinExistence type="predicted"/>
<gene>
    <name evidence="1" type="ORF">TM448A04589_0006</name>
</gene>
<protein>
    <submittedName>
        <fullName evidence="1">Uncharacterized protein</fullName>
    </submittedName>
</protein>
<accession>A0A6H2A3Y0</accession>
<evidence type="ECO:0000313" key="1">
    <source>
        <dbReference type="EMBL" id="QJA54287.1"/>
    </source>
</evidence>
<organism evidence="1">
    <name type="scientific">viral metagenome</name>
    <dbReference type="NCBI Taxonomy" id="1070528"/>
    <lineage>
        <taxon>unclassified sequences</taxon>
        <taxon>metagenomes</taxon>
        <taxon>organismal metagenomes</taxon>
    </lineage>
</organism>
<name>A0A6H2A3Y0_9ZZZZ</name>
<reference evidence="1" key="1">
    <citation type="submission" date="2020-03" db="EMBL/GenBank/DDBJ databases">
        <title>The deep terrestrial virosphere.</title>
        <authorList>
            <person name="Holmfeldt K."/>
            <person name="Nilsson E."/>
            <person name="Simone D."/>
            <person name="Lopez-Fernandez M."/>
            <person name="Wu X."/>
            <person name="de Brujin I."/>
            <person name="Lundin D."/>
            <person name="Andersson A."/>
            <person name="Bertilsson S."/>
            <person name="Dopson M."/>
        </authorList>
    </citation>
    <scope>NUCLEOTIDE SEQUENCE</scope>
    <source>
        <strain evidence="1">TM448A04589</strain>
    </source>
</reference>
<sequence length="267" mass="30614">MPDEMDKLMLKQIAEIEQRDESQVLAELAGELIEEMIYTVEVYDRRKKKTIRKARLSWAGTKEVARSRGNIVLADPVVTDLDTTIRVMVKATDLTRNFTVFGGCQQPRKMKINDVDDKTGEVTGHHFEDDAYCFQKGLSKCQRNALSLCIPADYSARCIDRFLKATGKAKLIPQETKKAEAPTKSQIKPREEWDKITEDMVPDYPHLEPIIWNLSKMQPAVMYRELGVSTRSDMTIPAWDAFLTLKQRFIGESEEVTNDNQRHTEVT</sequence>
<dbReference type="AlphaFoldDB" id="A0A6H2A3Y0"/>